<name>E6UWR7_VARPE</name>
<comment type="similarity">
    <text evidence="1">Belongs to the bacterial phospholipase C family.</text>
</comment>
<accession>E6UWR7</accession>
<dbReference type="AlphaFoldDB" id="E6UWR7"/>
<dbReference type="HOGENOM" id="CLU_008770_1_0_4"/>
<dbReference type="InterPro" id="IPR007312">
    <property type="entry name" value="Phosphoesterase"/>
</dbReference>
<dbReference type="GO" id="GO:0016042">
    <property type="term" value="P:lipid catabolic process"/>
    <property type="evidence" value="ECO:0007669"/>
    <property type="project" value="InterPro"/>
</dbReference>
<dbReference type="EMBL" id="CP002417">
    <property type="protein sequence ID" value="ADU35364.1"/>
    <property type="molecule type" value="Genomic_DNA"/>
</dbReference>
<dbReference type="Pfam" id="PF04185">
    <property type="entry name" value="Phosphoesterase"/>
    <property type="match status" value="1"/>
</dbReference>
<dbReference type="eggNOG" id="COG3511">
    <property type="taxonomic scope" value="Bacteria"/>
</dbReference>
<feature type="region of interest" description="Disordered" evidence="4">
    <location>
        <begin position="276"/>
        <end position="299"/>
    </location>
</feature>
<evidence type="ECO:0000313" key="7">
    <source>
        <dbReference type="Proteomes" id="UP000008917"/>
    </source>
</evidence>
<reference evidence="6 7" key="2">
    <citation type="journal article" date="2013" name="Genome Announc.">
        <title>Genome of the Root-Associated Plant Growth-Promoting Bacterium Variovorax paradoxus Strain EPS.</title>
        <authorList>
            <person name="Han J.I."/>
            <person name="Spain J.C."/>
            <person name="Leadbetter J.R."/>
            <person name="Ovchinnikova G."/>
            <person name="Goodwin L.A."/>
            <person name="Han C.S."/>
            <person name="Woyke T."/>
            <person name="Davenport K.W."/>
            <person name="Orwin P.M."/>
        </authorList>
    </citation>
    <scope>NUCLEOTIDE SEQUENCE [LARGE SCALE GENOMIC DNA]</scope>
    <source>
        <strain evidence="6 7">EPS</strain>
    </source>
</reference>
<dbReference type="NCBIfam" id="TIGR01409">
    <property type="entry name" value="TAT_signal_seq"/>
    <property type="match status" value="1"/>
</dbReference>
<dbReference type="Pfam" id="PF05506">
    <property type="entry name" value="PLipase_C_C"/>
    <property type="match status" value="2"/>
</dbReference>
<dbReference type="KEGG" id="vpe:Varpa_1146"/>
<protein>
    <recommendedName>
        <fullName evidence="2">phospholipase C</fullName>
        <ecNumber evidence="2">3.1.4.3</ecNumber>
    </recommendedName>
</protein>
<dbReference type="NCBIfam" id="TIGR03396">
    <property type="entry name" value="PC_PLC"/>
    <property type="match status" value="1"/>
</dbReference>
<organism evidence="6 7">
    <name type="scientific">Variovorax paradoxus (strain EPS)</name>
    <dbReference type="NCBI Taxonomy" id="595537"/>
    <lineage>
        <taxon>Bacteria</taxon>
        <taxon>Pseudomonadati</taxon>
        <taxon>Pseudomonadota</taxon>
        <taxon>Betaproteobacteria</taxon>
        <taxon>Burkholderiales</taxon>
        <taxon>Comamonadaceae</taxon>
        <taxon>Variovorax</taxon>
    </lineage>
</organism>
<reference evidence="7" key="1">
    <citation type="submission" date="2010-12" db="EMBL/GenBank/DDBJ databases">
        <title>Complete sequence of Variovorax paradoxus EPS.</title>
        <authorList>
            <consortium name="US DOE Joint Genome Institute"/>
            <person name="Lucas S."/>
            <person name="Copeland A."/>
            <person name="Lapidus A."/>
            <person name="Cheng J.-F."/>
            <person name="Goodwin L."/>
            <person name="Pitluck S."/>
            <person name="Teshima H."/>
            <person name="Detter J.C."/>
            <person name="Han C."/>
            <person name="Tapia R."/>
            <person name="Land M."/>
            <person name="Hauser L."/>
            <person name="Kyrpides N."/>
            <person name="Ivanova N."/>
            <person name="Ovchinnikova G."/>
            <person name="Orwin P."/>
            <person name="Han J.-I.G."/>
            <person name="Woyke T."/>
        </authorList>
    </citation>
    <scope>NUCLEOTIDE SEQUENCE [LARGE SCALE GENOMIC DNA]</scope>
    <source>
        <strain evidence="7">EPS</strain>
    </source>
</reference>
<dbReference type="Proteomes" id="UP000008917">
    <property type="component" value="Chromosome"/>
</dbReference>
<dbReference type="InterPro" id="IPR019546">
    <property type="entry name" value="TAT_signal_bac_arc"/>
</dbReference>
<dbReference type="Gene3D" id="3.40.720.10">
    <property type="entry name" value="Alkaline Phosphatase, subunit A"/>
    <property type="match status" value="2"/>
</dbReference>
<sequence length="764" mass="83326">MRNTKNNTMTSRRKFLTGTATTGAAALALSAFPPSIRRALAIPANNKTGTIMDVEHVVILMQENRSFDHYFGTLKGVRGFGDRMTIPLPNGLAVWQQLDDTGKQVVPYHLDATKGNAQRVSSTPHTWVDSHNAWDGGRLYQWPRYKKVNNKAPFTQSMGYLTEAELPFQFALANAFTICDDYHCAMHTGTHANRSFHWTGTNGPNSSAGGNQAYVNNVNPWSSTGPSTEGYEWKTYAERLQEANVSWIVYQNIPNNYGCNPLLGFKPYRKANEASSKRVSTSLPQGASPAYAPGDDAGNPLYKGTANTLPVADQAAFDAGAIFDAFRADVKAGRLPQVSWVIPPDVYSEHPGPSSPVQGAWYIQEVLDALTAVPEVWSKTVFIVNFDENDGYFDHVPSASAPSPIPSADPSVKAFAGKTTLPDADLSYEYFNHPKPPGMTASQPTPDGNVYGPGMRVPMYVISPWSRGGWVNSQTFDHTSVLRFLEARFGVKETNISPFRRAVNGDLTSAFNFATPNEEAPPTLAGRRSKAEADQVRAAQDALPQVTPPGDGKLPVQVTGTRPSRALPYELHASAKVDTAGGKVQLLFSNTGKAAAVFHVYDKLNLDRLPRRYMVEAGKSLDDAWAAAADNAGKYDLWVLGPNGFHRHFQGDLNTVRSGDAAVPEVRVCYDIANGNVYLSMRNDGKAACKFTIRAKAYRDDGPWTATVNGGATVDQHWELAASGQWYDFAVTCDADASYYRRFAGRVETGKHTVSDPAMGMPDL</sequence>
<evidence type="ECO:0000256" key="3">
    <source>
        <dbReference type="ARBA" id="ARBA00022801"/>
    </source>
</evidence>
<dbReference type="PROSITE" id="PS51318">
    <property type="entry name" value="TAT"/>
    <property type="match status" value="1"/>
</dbReference>
<keyword evidence="3 6" id="KW-0378">Hydrolase</keyword>
<feature type="domain" description="Bacterial phospholipase C C-terminal" evidence="5">
    <location>
        <begin position="563"/>
        <end position="652"/>
    </location>
</feature>
<dbReference type="GO" id="GO:0034480">
    <property type="term" value="F:phosphatidylcholine phospholipase C activity"/>
    <property type="evidence" value="ECO:0007669"/>
    <property type="project" value="UniProtKB-EC"/>
</dbReference>
<feature type="domain" description="Bacterial phospholipase C C-terminal" evidence="5">
    <location>
        <begin position="664"/>
        <end position="746"/>
    </location>
</feature>
<evidence type="ECO:0000256" key="2">
    <source>
        <dbReference type="ARBA" id="ARBA00012018"/>
    </source>
</evidence>
<dbReference type="InterPro" id="IPR017767">
    <property type="entry name" value="PC-PLC"/>
</dbReference>
<evidence type="ECO:0000313" key="6">
    <source>
        <dbReference type="EMBL" id="ADU35364.1"/>
    </source>
</evidence>
<dbReference type="PANTHER" id="PTHR31956:SF36">
    <property type="entry name" value="NON-HEMOLYTIC PHOSPHOLIPASE C"/>
    <property type="match status" value="1"/>
</dbReference>
<evidence type="ECO:0000259" key="5">
    <source>
        <dbReference type="Pfam" id="PF05506"/>
    </source>
</evidence>
<gene>
    <name evidence="6" type="ordered locus">Varpa_1146</name>
</gene>
<evidence type="ECO:0000256" key="4">
    <source>
        <dbReference type="SAM" id="MobiDB-lite"/>
    </source>
</evidence>
<dbReference type="InterPro" id="IPR008475">
    <property type="entry name" value="PLipase_C_C"/>
</dbReference>
<evidence type="ECO:0000256" key="1">
    <source>
        <dbReference type="ARBA" id="ARBA00009717"/>
    </source>
</evidence>
<dbReference type="STRING" id="595537.Varpa_1146"/>
<proteinExistence type="inferred from homology"/>
<dbReference type="InterPro" id="IPR017850">
    <property type="entry name" value="Alkaline_phosphatase_core_sf"/>
</dbReference>
<dbReference type="InterPro" id="IPR006311">
    <property type="entry name" value="TAT_signal"/>
</dbReference>
<dbReference type="EC" id="3.1.4.3" evidence="2"/>
<dbReference type="PANTHER" id="PTHR31956">
    <property type="entry name" value="NON-SPECIFIC PHOSPHOLIPASE C4-RELATED"/>
    <property type="match status" value="1"/>
</dbReference>